<dbReference type="GO" id="GO:0048364">
    <property type="term" value="P:root development"/>
    <property type="evidence" value="ECO:0007669"/>
    <property type="project" value="InterPro"/>
</dbReference>
<accession>A0A9R0ZZE4</accession>
<dbReference type="PANTHER" id="PTHR33070">
    <property type="entry name" value="OS06G0725500 PROTEIN"/>
    <property type="match status" value="1"/>
</dbReference>
<dbReference type="Gramene" id="TRITD7Bv1G086510.1">
    <property type="protein sequence ID" value="TRITD7Bv1G086510.1"/>
    <property type="gene ID" value="TRITD7Bv1G086510"/>
</dbReference>
<organism evidence="1 2">
    <name type="scientific">Triticum turgidum subsp. durum</name>
    <name type="common">Durum wheat</name>
    <name type="synonym">Triticum durum</name>
    <dbReference type="NCBI Taxonomy" id="4567"/>
    <lineage>
        <taxon>Eukaryota</taxon>
        <taxon>Viridiplantae</taxon>
        <taxon>Streptophyta</taxon>
        <taxon>Embryophyta</taxon>
        <taxon>Tracheophyta</taxon>
        <taxon>Spermatophyta</taxon>
        <taxon>Magnoliopsida</taxon>
        <taxon>Liliopsida</taxon>
        <taxon>Poales</taxon>
        <taxon>Poaceae</taxon>
        <taxon>BOP clade</taxon>
        <taxon>Pooideae</taxon>
        <taxon>Triticodae</taxon>
        <taxon>Triticeae</taxon>
        <taxon>Triticinae</taxon>
        <taxon>Triticum</taxon>
    </lineage>
</organism>
<proteinExistence type="predicted"/>
<evidence type="ECO:0000313" key="2">
    <source>
        <dbReference type="Proteomes" id="UP000324705"/>
    </source>
</evidence>
<dbReference type="InterPro" id="IPR004320">
    <property type="entry name" value="BPS1_pln"/>
</dbReference>
<gene>
    <name evidence="1" type="ORF">TRITD_7Bv1G086510</name>
</gene>
<reference evidence="1 2" key="1">
    <citation type="submission" date="2017-09" db="EMBL/GenBank/DDBJ databases">
        <authorList>
            <consortium name="International Durum Wheat Genome Sequencing Consortium (IDWGSC)"/>
            <person name="Milanesi L."/>
        </authorList>
    </citation>
    <scope>NUCLEOTIDE SEQUENCE [LARGE SCALE GENOMIC DNA]</scope>
    <source>
        <strain evidence="2">cv. Svevo</strain>
    </source>
</reference>
<evidence type="ECO:0000313" key="1">
    <source>
        <dbReference type="EMBL" id="VAI86915.1"/>
    </source>
</evidence>
<keyword evidence="2" id="KW-1185">Reference proteome</keyword>
<dbReference type="EMBL" id="LT934124">
    <property type="protein sequence ID" value="VAI86915.1"/>
    <property type="molecule type" value="Genomic_DNA"/>
</dbReference>
<dbReference type="Pfam" id="PF03087">
    <property type="entry name" value="BPS1"/>
    <property type="match status" value="1"/>
</dbReference>
<dbReference type="GO" id="GO:0048367">
    <property type="term" value="P:shoot system development"/>
    <property type="evidence" value="ECO:0007669"/>
    <property type="project" value="InterPro"/>
</dbReference>
<dbReference type="PANTHER" id="PTHR33070:SF119">
    <property type="entry name" value="SYNTAXIN N-TERMINAL DOMAIN-CONTAINING PROTEIN"/>
    <property type="match status" value="1"/>
</dbReference>
<dbReference type="Proteomes" id="UP000324705">
    <property type="component" value="Chromosome 7B"/>
</dbReference>
<name>A0A9R0ZZE4_TRITD</name>
<sequence>MVMLLSKAREVSISLLESTILLLSKQIEMRKQSLISKAFHKTKKPVVCEEEQLQELECSIRDLENGAGHLFRKLVQSRVSLLNILSS</sequence>
<protein>
    <submittedName>
        <fullName evidence="1">Uncharacterized protein</fullName>
    </submittedName>
</protein>
<dbReference type="AlphaFoldDB" id="A0A9R0ZZE4"/>